<gene>
    <name evidence="1" type="ORF">Oscil6304_4134</name>
</gene>
<evidence type="ECO:0000313" key="2">
    <source>
        <dbReference type="Proteomes" id="UP000010367"/>
    </source>
</evidence>
<protein>
    <submittedName>
        <fullName evidence="1">Uncharacterized protein</fullName>
    </submittedName>
</protein>
<dbReference type="STRING" id="56110.Oscil6304_4134"/>
<sequence length="51" mass="5729">MISQNFSRSSFIDDKLIELGDPETTEVVTKGTPKNKTSKTFVRISPYTSFS</sequence>
<proteinExistence type="predicted"/>
<reference evidence="1 2" key="1">
    <citation type="submission" date="2012-06" db="EMBL/GenBank/DDBJ databases">
        <title>Finished chromosome of genome of Oscillatoria acuminata PCC 6304.</title>
        <authorList>
            <consortium name="US DOE Joint Genome Institute"/>
            <person name="Gugger M."/>
            <person name="Coursin T."/>
            <person name="Rippka R."/>
            <person name="Tandeau De Marsac N."/>
            <person name="Huntemann M."/>
            <person name="Wei C.-L."/>
            <person name="Han J."/>
            <person name="Detter J.C."/>
            <person name="Han C."/>
            <person name="Tapia R."/>
            <person name="Davenport K."/>
            <person name="Daligault H."/>
            <person name="Erkkila T."/>
            <person name="Gu W."/>
            <person name="Munk A.C.C."/>
            <person name="Teshima H."/>
            <person name="Xu Y."/>
            <person name="Chain P."/>
            <person name="Chen A."/>
            <person name="Krypides N."/>
            <person name="Mavromatis K."/>
            <person name="Markowitz V."/>
            <person name="Szeto E."/>
            <person name="Ivanova N."/>
            <person name="Mikhailova N."/>
            <person name="Ovchinnikova G."/>
            <person name="Pagani I."/>
            <person name="Pati A."/>
            <person name="Goodwin L."/>
            <person name="Peters L."/>
            <person name="Pitluck S."/>
            <person name="Woyke T."/>
            <person name="Kerfeld C."/>
        </authorList>
    </citation>
    <scope>NUCLEOTIDE SEQUENCE [LARGE SCALE GENOMIC DNA]</scope>
    <source>
        <strain evidence="1 2">PCC 6304</strain>
    </source>
</reference>
<accession>K9TMM1</accession>
<dbReference type="HOGENOM" id="CLU_3101605_0_0_3"/>
<organism evidence="1 2">
    <name type="scientific">Oscillatoria acuminata PCC 6304</name>
    <dbReference type="NCBI Taxonomy" id="56110"/>
    <lineage>
        <taxon>Bacteria</taxon>
        <taxon>Bacillati</taxon>
        <taxon>Cyanobacteriota</taxon>
        <taxon>Cyanophyceae</taxon>
        <taxon>Oscillatoriophycideae</taxon>
        <taxon>Oscillatoriales</taxon>
        <taxon>Oscillatoriaceae</taxon>
        <taxon>Oscillatoria</taxon>
    </lineage>
</organism>
<dbReference type="InParanoid" id="K9TMM1"/>
<keyword evidence="2" id="KW-1185">Reference proteome</keyword>
<evidence type="ECO:0000313" key="1">
    <source>
        <dbReference type="EMBL" id="AFY83663.1"/>
    </source>
</evidence>
<dbReference type="KEGG" id="oac:Oscil6304_4134"/>
<name>K9TMM1_9CYAN</name>
<dbReference type="EMBL" id="CP003607">
    <property type="protein sequence ID" value="AFY83663.1"/>
    <property type="molecule type" value="Genomic_DNA"/>
</dbReference>
<dbReference type="Proteomes" id="UP000010367">
    <property type="component" value="Chromosome"/>
</dbReference>
<dbReference type="AlphaFoldDB" id="K9TMM1"/>